<keyword evidence="3" id="KW-1185">Reference proteome</keyword>
<feature type="region of interest" description="Disordered" evidence="1">
    <location>
        <begin position="1"/>
        <end position="67"/>
    </location>
</feature>
<feature type="compositionally biased region" description="Basic and acidic residues" evidence="1">
    <location>
        <begin position="12"/>
        <end position="25"/>
    </location>
</feature>
<dbReference type="EMBL" id="JBAHYK010000721">
    <property type="protein sequence ID" value="KAL0571752.1"/>
    <property type="molecule type" value="Genomic_DNA"/>
</dbReference>
<gene>
    <name evidence="2" type="ORF">V5O48_010210</name>
</gene>
<evidence type="ECO:0000313" key="2">
    <source>
        <dbReference type="EMBL" id="KAL0571752.1"/>
    </source>
</evidence>
<feature type="compositionally biased region" description="Basic residues" evidence="1">
    <location>
        <begin position="26"/>
        <end position="45"/>
    </location>
</feature>
<evidence type="ECO:0000313" key="3">
    <source>
        <dbReference type="Proteomes" id="UP001465976"/>
    </source>
</evidence>
<feature type="compositionally biased region" description="Pro residues" evidence="1">
    <location>
        <begin position="127"/>
        <end position="138"/>
    </location>
</feature>
<dbReference type="Proteomes" id="UP001465976">
    <property type="component" value="Unassembled WGS sequence"/>
</dbReference>
<organism evidence="2 3">
    <name type="scientific">Marasmius crinis-equi</name>
    <dbReference type="NCBI Taxonomy" id="585013"/>
    <lineage>
        <taxon>Eukaryota</taxon>
        <taxon>Fungi</taxon>
        <taxon>Dikarya</taxon>
        <taxon>Basidiomycota</taxon>
        <taxon>Agaricomycotina</taxon>
        <taxon>Agaricomycetes</taxon>
        <taxon>Agaricomycetidae</taxon>
        <taxon>Agaricales</taxon>
        <taxon>Marasmiineae</taxon>
        <taxon>Marasmiaceae</taxon>
        <taxon>Marasmius</taxon>
    </lineage>
</organism>
<reference evidence="2 3" key="1">
    <citation type="submission" date="2024-02" db="EMBL/GenBank/DDBJ databases">
        <title>A draft genome for the cacao thread blight pathogen Marasmius crinis-equi.</title>
        <authorList>
            <person name="Cohen S.P."/>
            <person name="Baruah I.K."/>
            <person name="Amoako-Attah I."/>
            <person name="Bukari Y."/>
            <person name="Meinhardt L.W."/>
            <person name="Bailey B.A."/>
        </authorList>
    </citation>
    <scope>NUCLEOTIDE SEQUENCE [LARGE SCALE GENOMIC DNA]</scope>
    <source>
        <strain evidence="2 3">GH-76</strain>
    </source>
</reference>
<name>A0ABR3F933_9AGAR</name>
<protein>
    <submittedName>
        <fullName evidence="2">Uncharacterized protein</fullName>
    </submittedName>
</protein>
<proteinExistence type="predicted"/>
<feature type="region of interest" description="Disordered" evidence="1">
    <location>
        <begin position="127"/>
        <end position="162"/>
    </location>
</feature>
<accession>A0ABR3F933</accession>
<comment type="caution">
    <text evidence="2">The sequence shown here is derived from an EMBL/GenBank/DDBJ whole genome shotgun (WGS) entry which is preliminary data.</text>
</comment>
<feature type="compositionally biased region" description="Basic residues" evidence="1">
    <location>
        <begin position="1"/>
        <end position="11"/>
    </location>
</feature>
<evidence type="ECO:0000256" key="1">
    <source>
        <dbReference type="SAM" id="MobiDB-lite"/>
    </source>
</evidence>
<sequence>MRTRGHPPKKKLFAETERQEAERKSREARKKKEKKKEVLKRKKKVELRGSAHNPIELGSSPAAASSLPVRIKKQEPEVINLSFDEAADSSPVPSPTIKCIRPPLHLLPWLSLLLTLLNGHATFCLHPPPKSSQPPPDSPMTVSRAAQRAEKRQAMSASSTSSAEEISEALLRNVGSLPVKAASAKKMTKRKEVFIEISTAPPVKRPWKSTGARSSALSASGSVNMVDESWVKLAKGAPEYVAKMVQQGSRVVLEKDSERWKALGKAWMDLEVELGFKSGQLTTVDRPVCVGDWIQQARPVDWEPKPAVTVDGHRQELWDWWRAC</sequence>